<gene>
    <name evidence="11" type="ORF">GCM10009742_05880</name>
</gene>
<keyword evidence="5" id="KW-0418">Kinase</keyword>
<dbReference type="Gene3D" id="1.10.510.10">
    <property type="entry name" value="Transferase(Phosphotransferase) domain 1"/>
    <property type="match status" value="1"/>
</dbReference>
<dbReference type="Proteomes" id="UP001500190">
    <property type="component" value="Unassembled WGS sequence"/>
</dbReference>
<keyword evidence="12" id="KW-1185">Reference proteome</keyword>
<dbReference type="CDD" id="cd14014">
    <property type="entry name" value="STKc_PknB_like"/>
    <property type="match status" value="1"/>
</dbReference>
<dbReference type="SMART" id="SM00220">
    <property type="entry name" value="S_TKc"/>
    <property type="match status" value="1"/>
</dbReference>
<evidence type="ECO:0000256" key="7">
    <source>
        <dbReference type="PROSITE-ProRule" id="PRU10141"/>
    </source>
</evidence>
<evidence type="ECO:0000256" key="2">
    <source>
        <dbReference type="ARBA" id="ARBA00022527"/>
    </source>
</evidence>
<dbReference type="PROSITE" id="PS00108">
    <property type="entry name" value="PROTEIN_KINASE_ST"/>
    <property type="match status" value="1"/>
</dbReference>
<keyword evidence="9" id="KW-0472">Membrane</keyword>
<dbReference type="PANTHER" id="PTHR43289:SF6">
    <property type="entry name" value="SERINE_THREONINE-PROTEIN KINASE NEKL-3"/>
    <property type="match status" value="1"/>
</dbReference>
<dbReference type="EC" id="2.7.11.1" evidence="1"/>
<accession>A0ABP4NXZ1</accession>
<evidence type="ECO:0000313" key="11">
    <source>
        <dbReference type="EMBL" id="GAA1567055.1"/>
    </source>
</evidence>
<dbReference type="Gene3D" id="3.30.200.20">
    <property type="entry name" value="Phosphorylase Kinase, domain 1"/>
    <property type="match status" value="1"/>
</dbReference>
<dbReference type="PANTHER" id="PTHR43289">
    <property type="entry name" value="MITOGEN-ACTIVATED PROTEIN KINASE KINASE KINASE 20-RELATED"/>
    <property type="match status" value="1"/>
</dbReference>
<evidence type="ECO:0000256" key="5">
    <source>
        <dbReference type="ARBA" id="ARBA00022777"/>
    </source>
</evidence>
<feature type="domain" description="Protein kinase" evidence="10">
    <location>
        <begin position="7"/>
        <end position="277"/>
    </location>
</feature>
<keyword evidence="6 7" id="KW-0067">ATP-binding</keyword>
<dbReference type="PROSITE" id="PS00107">
    <property type="entry name" value="PROTEIN_KINASE_ATP"/>
    <property type="match status" value="1"/>
</dbReference>
<keyword evidence="9" id="KW-0812">Transmembrane</keyword>
<dbReference type="InterPro" id="IPR000719">
    <property type="entry name" value="Prot_kinase_dom"/>
</dbReference>
<evidence type="ECO:0000259" key="10">
    <source>
        <dbReference type="PROSITE" id="PS50011"/>
    </source>
</evidence>
<sequence>MLIGERYRLGASLGRGGMGEVFRATDQLLGREVAVKVMLRSGDDTAAAERFQREARAAARLSDAHIVAVYDFGQYDDNFYLVMELVEGRTVAGEIDEDGPVSWDRAVDIVEQAAAGLAAAHAENVVHRDIKPSNLMISADGVVKVADFGIAALPGAETNELTVTGQIIGSPLYLSPERARGQKGGPESDVYALGCVLYQLLTGRPPFMGDHPTALLYQHVDTEPVPPSRLRPELGGPYEALLLRMLAKDPADRPTAAELTSFSAAAERYPAAAEPVLPTQPILPTRPIAQPAVAPLAAAPNRDLRKPLLIAAVAVLAVCGAVAAGIVLQNTGATNSPTVDVGPQPSNTSGTPTTTPTSSPTRSDGATNATRSTTDTPSTTPSSTPSTTPSSTPSTPTNTPSTTPSSTPTQSTPTPTPTPTKTSTSTTPSNTPSSTPPSTSTTPTASTTPPPSNTPTP</sequence>
<evidence type="ECO:0000256" key="1">
    <source>
        <dbReference type="ARBA" id="ARBA00012513"/>
    </source>
</evidence>
<dbReference type="EMBL" id="BAAAND010000001">
    <property type="protein sequence ID" value="GAA1567055.1"/>
    <property type="molecule type" value="Genomic_DNA"/>
</dbReference>
<organism evidence="11 12">
    <name type="scientific">Kribbella karoonensis</name>
    <dbReference type="NCBI Taxonomy" id="324851"/>
    <lineage>
        <taxon>Bacteria</taxon>
        <taxon>Bacillati</taxon>
        <taxon>Actinomycetota</taxon>
        <taxon>Actinomycetes</taxon>
        <taxon>Propionibacteriales</taxon>
        <taxon>Kribbellaceae</taxon>
        <taxon>Kribbella</taxon>
    </lineage>
</organism>
<feature type="compositionally biased region" description="Low complexity" evidence="8">
    <location>
        <begin position="343"/>
        <end position="363"/>
    </location>
</feature>
<evidence type="ECO:0000256" key="9">
    <source>
        <dbReference type="SAM" id="Phobius"/>
    </source>
</evidence>
<feature type="transmembrane region" description="Helical" evidence="9">
    <location>
        <begin position="308"/>
        <end position="328"/>
    </location>
</feature>
<feature type="compositionally biased region" description="Pro residues" evidence="8">
    <location>
        <begin position="448"/>
        <end position="457"/>
    </location>
</feature>
<evidence type="ECO:0000256" key="3">
    <source>
        <dbReference type="ARBA" id="ARBA00022679"/>
    </source>
</evidence>
<feature type="compositionally biased region" description="Low complexity" evidence="8">
    <location>
        <begin position="372"/>
        <end position="447"/>
    </location>
</feature>
<keyword evidence="2" id="KW-0723">Serine/threonine-protein kinase</keyword>
<comment type="caution">
    <text evidence="11">The sequence shown here is derived from an EMBL/GenBank/DDBJ whole genome shotgun (WGS) entry which is preliminary data.</text>
</comment>
<proteinExistence type="predicted"/>
<dbReference type="RefSeq" id="WP_344187771.1">
    <property type="nucleotide sequence ID" value="NZ_BAAAND010000001.1"/>
</dbReference>
<evidence type="ECO:0000256" key="8">
    <source>
        <dbReference type="SAM" id="MobiDB-lite"/>
    </source>
</evidence>
<dbReference type="Pfam" id="PF00069">
    <property type="entry name" value="Pkinase"/>
    <property type="match status" value="1"/>
</dbReference>
<dbReference type="InterPro" id="IPR017441">
    <property type="entry name" value="Protein_kinase_ATP_BS"/>
</dbReference>
<evidence type="ECO:0000256" key="6">
    <source>
        <dbReference type="ARBA" id="ARBA00022840"/>
    </source>
</evidence>
<keyword evidence="3" id="KW-0808">Transferase</keyword>
<reference evidence="12" key="1">
    <citation type="journal article" date="2019" name="Int. J. Syst. Evol. Microbiol.">
        <title>The Global Catalogue of Microorganisms (GCM) 10K type strain sequencing project: providing services to taxonomists for standard genome sequencing and annotation.</title>
        <authorList>
            <consortium name="The Broad Institute Genomics Platform"/>
            <consortium name="The Broad Institute Genome Sequencing Center for Infectious Disease"/>
            <person name="Wu L."/>
            <person name="Ma J."/>
        </authorList>
    </citation>
    <scope>NUCLEOTIDE SEQUENCE [LARGE SCALE GENOMIC DNA]</scope>
    <source>
        <strain evidence="12">JCM 14304</strain>
    </source>
</reference>
<evidence type="ECO:0000256" key="4">
    <source>
        <dbReference type="ARBA" id="ARBA00022741"/>
    </source>
</evidence>
<keyword evidence="9" id="KW-1133">Transmembrane helix</keyword>
<dbReference type="InterPro" id="IPR008271">
    <property type="entry name" value="Ser/Thr_kinase_AS"/>
</dbReference>
<dbReference type="PROSITE" id="PS50011">
    <property type="entry name" value="PROTEIN_KINASE_DOM"/>
    <property type="match status" value="1"/>
</dbReference>
<feature type="binding site" evidence="7">
    <location>
        <position position="36"/>
    </location>
    <ligand>
        <name>ATP</name>
        <dbReference type="ChEBI" id="CHEBI:30616"/>
    </ligand>
</feature>
<protein>
    <recommendedName>
        <fullName evidence="1">non-specific serine/threonine protein kinase</fullName>
        <ecNumber evidence="1">2.7.11.1</ecNumber>
    </recommendedName>
</protein>
<dbReference type="SUPFAM" id="SSF56112">
    <property type="entry name" value="Protein kinase-like (PK-like)"/>
    <property type="match status" value="1"/>
</dbReference>
<feature type="region of interest" description="Disordered" evidence="8">
    <location>
        <begin position="333"/>
        <end position="457"/>
    </location>
</feature>
<name>A0ABP4NXZ1_9ACTN</name>
<dbReference type="InterPro" id="IPR011009">
    <property type="entry name" value="Kinase-like_dom_sf"/>
</dbReference>
<keyword evidence="4 7" id="KW-0547">Nucleotide-binding</keyword>
<evidence type="ECO:0000313" key="12">
    <source>
        <dbReference type="Proteomes" id="UP001500190"/>
    </source>
</evidence>